<reference evidence="16" key="1">
    <citation type="journal article" date="2019" name="Int. J. Syst. Evol. Microbiol.">
        <title>The Global Catalogue of Microorganisms (GCM) 10K type strain sequencing project: providing services to taxonomists for standard genome sequencing and annotation.</title>
        <authorList>
            <consortium name="The Broad Institute Genomics Platform"/>
            <consortium name="The Broad Institute Genome Sequencing Center for Infectious Disease"/>
            <person name="Wu L."/>
            <person name="Ma J."/>
        </authorList>
    </citation>
    <scope>NUCLEOTIDE SEQUENCE [LARGE SCALE GENOMIC DNA]</scope>
    <source>
        <strain evidence="16">CCUG 56029</strain>
    </source>
</reference>
<dbReference type="Proteomes" id="UP001597213">
    <property type="component" value="Unassembled WGS sequence"/>
</dbReference>
<keyword evidence="9 13" id="KW-0812">Transmembrane</keyword>
<comment type="caution">
    <text evidence="15">The sequence shown here is derived from an EMBL/GenBank/DDBJ whole genome shotgun (WGS) entry which is preliminary data.</text>
</comment>
<keyword evidence="10 13" id="KW-0653">Protein transport</keyword>
<dbReference type="PANTHER" id="PTHR30558:SF9">
    <property type="entry name" value="BIOPOLYMER TRANSPORT PROTEIN EXBD"/>
    <property type="match status" value="1"/>
</dbReference>
<evidence type="ECO:0000256" key="3">
    <source>
        <dbReference type="ARBA" id="ARBA00005811"/>
    </source>
</evidence>
<evidence type="ECO:0000313" key="16">
    <source>
        <dbReference type="Proteomes" id="UP001597213"/>
    </source>
</evidence>
<comment type="similarity">
    <text evidence="3 13">Belongs to the ExbD/TolR family.</text>
</comment>
<dbReference type="RefSeq" id="WP_379144486.1">
    <property type="nucleotide sequence ID" value="NZ_JBHUEN010000046.1"/>
</dbReference>
<keyword evidence="8" id="KW-0997">Cell inner membrane</keyword>
<dbReference type="InterPro" id="IPR014170">
    <property type="entry name" value="TonB_ExbD_1"/>
</dbReference>
<keyword evidence="7" id="KW-1003">Cell membrane</keyword>
<comment type="subunit">
    <text evidence="4">The accessory proteins ExbB and ExbD seem to form a complex with TonB.</text>
</comment>
<evidence type="ECO:0000256" key="7">
    <source>
        <dbReference type="ARBA" id="ARBA00022475"/>
    </source>
</evidence>
<evidence type="ECO:0000256" key="2">
    <source>
        <dbReference type="ARBA" id="ARBA00004249"/>
    </source>
</evidence>
<name>A0ABW4RBZ8_9RHOB</name>
<evidence type="ECO:0000256" key="14">
    <source>
        <dbReference type="SAM" id="Phobius"/>
    </source>
</evidence>
<organism evidence="15 16">
    <name type="scientific">Paracoccus pacificus</name>
    <dbReference type="NCBI Taxonomy" id="1463598"/>
    <lineage>
        <taxon>Bacteria</taxon>
        <taxon>Pseudomonadati</taxon>
        <taxon>Pseudomonadota</taxon>
        <taxon>Alphaproteobacteria</taxon>
        <taxon>Rhodobacterales</taxon>
        <taxon>Paracoccaceae</taxon>
        <taxon>Paracoccus</taxon>
    </lineage>
</organism>
<dbReference type="InterPro" id="IPR003400">
    <property type="entry name" value="ExbD"/>
</dbReference>
<evidence type="ECO:0000256" key="10">
    <source>
        <dbReference type="ARBA" id="ARBA00022927"/>
    </source>
</evidence>
<evidence type="ECO:0000256" key="5">
    <source>
        <dbReference type="ARBA" id="ARBA00022090"/>
    </source>
</evidence>
<keyword evidence="6 13" id="KW-0813">Transport</keyword>
<evidence type="ECO:0000256" key="4">
    <source>
        <dbReference type="ARBA" id="ARBA00011471"/>
    </source>
</evidence>
<evidence type="ECO:0000256" key="12">
    <source>
        <dbReference type="ARBA" id="ARBA00023136"/>
    </source>
</evidence>
<evidence type="ECO:0000256" key="13">
    <source>
        <dbReference type="RuleBase" id="RU003879"/>
    </source>
</evidence>
<dbReference type="Pfam" id="PF02472">
    <property type="entry name" value="ExbD"/>
    <property type="match status" value="1"/>
</dbReference>
<dbReference type="NCBIfam" id="TIGR02803">
    <property type="entry name" value="ExbD_1"/>
    <property type="match status" value="1"/>
</dbReference>
<dbReference type="EMBL" id="JBHUEN010000046">
    <property type="protein sequence ID" value="MFD1883260.1"/>
    <property type="molecule type" value="Genomic_DNA"/>
</dbReference>
<accession>A0ABW4RBZ8</accession>
<evidence type="ECO:0000256" key="9">
    <source>
        <dbReference type="ARBA" id="ARBA00022692"/>
    </source>
</evidence>
<comment type="function">
    <text evidence="1">Involved in the TonB-dependent energy-dependent transport of various receptor-bound substrates.</text>
</comment>
<gene>
    <name evidence="15" type="primary">exbD</name>
    <name evidence="15" type="ORF">ACFSCT_16205</name>
</gene>
<feature type="transmembrane region" description="Helical" evidence="14">
    <location>
        <begin position="21"/>
        <end position="42"/>
    </location>
</feature>
<keyword evidence="16" id="KW-1185">Reference proteome</keyword>
<proteinExistence type="inferred from homology"/>
<dbReference type="PANTHER" id="PTHR30558">
    <property type="entry name" value="EXBD MEMBRANE COMPONENT OF PMF-DRIVEN MACROMOLECULE IMPORT SYSTEM"/>
    <property type="match status" value="1"/>
</dbReference>
<comment type="subcellular location">
    <subcellularLocation>
        <location evidence="2">Cell inner membrane</location>
        <topology evidence="2">Single-pass type II membrane protein</topology>
    </subcellularLocation>
    <subcellularLocation>
        <location evidence="13">Cell membrane</location>
        <topology evidence="13">Single-pass type II membrane protein</topology>
    </subcellularLocation>
</comment>
<dbReference type="Gene3D" id="3.30.420.270">
    <property type="match status" value="1"/>
</dbReference>
<evidence type="ECO:0000256" key="11">
    <source>
        <dbReference type="ARBA" id="ARBA00022989"/>
    </source>
</evidence>
<keyword evidence="11 14" id="KW-1133">Transmembrane helix</keyword>
<evidence type="ECO:0000256" key="1">
    <source>
        <dbReference type="ARBA" id="ARBA00003540"/>
    </source>
</evidence>
<protein>
    <recommendedName>
        <fullName evidence="5">Biopolymer transport protein ExbD</fullName>
    </recommendedName>
</protein>
<evidence type="ECO:0000256" key="8">
    <source>
        <dbReference type="ARBA" id="ARBA00022519"/>
    </source>
</evidence>
<evidence type="ECO:0000256" key="6">
    <source>
        <dbReference type="ARBA" id="ARBA00022448"/>
    </source>
</evidence>
<sequence length="140" mass="14997">MGARIREQRGDDFDELAEINVTPFIDVMLVLLIIFMVAAPLATVDINVDLPNSNATPAPRPETPVYVTVRPDLSVALGNQVVPKDGLAQALQTATGGDTETRLYLRADQSVTYGDLMAVMNAMRNAGFTRIGLVGVEVPG</sequence>
<evidence type="ECO:0000313" key="15">
    <source>
        <dbReference type="EMBL" id="MFD1883260.1"/>
    </source>
</evidence>
<keyword evidence="12 14" id="KW-0472">Membrane</keyword>